<dbReference type="OrthoDB" id="676979at2759"/>
<dbReference type="SUPFAM" id="SSF52058">
    <property type="entry name" value="L domain-like"/>
    <property type="match status" value="1"/>
</dbReference>
<dbReference type="PANTHER" id="PTHR24373">
    <property type="entry name" value="SLIT RELATED LEUCINE-RICH REPEAT NEURONAL PROTEIN"/>
    <property type="match status" value="1"/>
</dbReference>
<evidence type="ECO:0000256" key="2">
    <source>
        <dbReference type="SAM" id="Coils"/>
    </source>
</evidence>
<feature type="signal peptide" evidence="3">
    <location>
        <begin position="1"/>
        <end position="20"/>
    </location>
</feature>
<dbReference type="InterPro" id="IPR001611">
    <property type="entry name" value="Leu-rich_rpt"/>
</dbReference>
<dbReference type="InterPro" id="IPR050328">
    <property type="entry name" value="Dev_Immune_Receptor"/>
</dbReference>
<dbReference type="EMBL" id="JN181867">
    <property type="protein sequence ID" value="AEN62311.1"/>
    <property type="molecule type" value="Genomic_DNA"/>
</dbReference>
<dbReference type="Gene3D" id="3.80.10.10">
    <property type="entry name" value="Ribonuclease Inhibitor"/>
    <property type="match status" value="1"/>
</dbReference>
<evidence type="ECO:0000256" key="3">
    <source>
        <dbReference type="SAM" id="SignalP"/>
    </source>
</evidence>
<dbReference type="GO" id="GO:0005615">
    <property type="term" value="C:extracellular space"/>
    <property type="evidence" value="ECO:0007669"/>
    <property type="project" value="TreeGrafter"/>
</dbReference>
<organism evidence="4">
    <name type="scientific">Apis florea</name>
    <name type="common">Dwarf honeybee</name>
    <dbReference type="NCBI Taxonomy" id="7463"/>
    <lineage>
        <taxon>Eukaryota</taxon>
        <taxon>Metazoa</taxon>
        <taxon>Ecdysozoa</taxon>
        <taxon>Arthropoda</taxon>
        <taxon>Hexapoda</taxon>
        <taxon>Insecta</taxon>
        <taxon>Pterygota</taxon>
        <taxon>Neoptera</taxon>
        <taxon>Endopterygota</taxon>
        <taxon>Hymenoptera</taxon>
        <taxon>Apocrita</taxon>
        <taxon>Aculeata</taxon>
        <taxon>Apoidea</taxon>
        <taxon>Anthophila</taxon>
        <taxon>Apidae</taxon>
        <taxon>Apis</taxon>
    </lineage>
</organism>
<sequence length="276" mass="30669">MRGSLGGTIILATCFAACVAVCRPGLNGRNDWYRCEGLTEINVSVLPFGAVGLEIVASNLSTIRIASFTKLSESLEELNITGCGVETIEPSAFRGLGKLKVLGLVDNKIRSIDASWIRDVSGLKALIVWRNRITDIDPNIYSLLTELEVWDIAHNQLADCLRPEMLKKLKKLRTILIAGNPWAYRCRFSMTWYLGKNHIRFIRDWGITDLLIEECLAHEPGAQQDDAILNKCVDRKVGSSDSLPETVAGLNEQVRELTNRLSSLEAEVAQSKKSRI</sequence>
<dbReference type="InterPro" id="IPR032675">
    <property type="entry name" value="LRR_dom_sf"/>
</dbReference>
<feature type="coiled-coil region" evidence="2">
    <location>
        <begin position="247"/>
        <end position="274"/>
    </location>
</feature>
<keyword evidence="1 3" id="KW-0732">Signal</keyword>
<name>G8GU73_APIFL</name>
<keyword evidence="2" id="KW-0175">Coiled coil</keyword>
<dbReference type="Pfam" id="PF13855">
    <property type="entry name" value="LRR_8"/>
    <property type="match status" value="1"/>
</dbReference>
<dbReference type="PANTHER" id="PTHR24373:SF370">
    <property type="entry name" value="FISH-LIPS, ISOFORM E"/>
    <property type="match status" value="1"/>
</dbReference>
<protein>
    <submittedName>
        <fullName evidence="4">IRP30</fullName>
    </submittedName>
</protein>
<reference evidence="4" key="1">
    <citation type="journal article" date="2011" name="Insect Biochem. Mol. Biol.">
        <title>Evidence of a novel immune responsive protein in the Hymenoptera.</title>
        <authorList>
            <person name="Albert S."/>
            <person name="Gatschenberger H."/>
            <person name="Azzami K."/>
            <person name="Gimple O."/>
            <person name="Grimmer G."/>
            <person name="Sumner S."/>
            <person name="Fujiyuki T."/>
            <person name="Tautz J."/>
            <person name="Mueller M.J."/>
        </authorList>
    </citation>
    <scope>NUCLEOTIDE SEQUENCE</scope>
</reference>
<dbReference type="GO" id="GO:0031012">
    <property type="term" value="C:extracellular matrix"/>
    <property type="evidence" value="ECO:0007669"/>
    <property type="project" value="TreeGrafter"/>
</dbReference>
<dbReference type="AlphaFoldDB" id="G8GU73"/>
<proteinExistence type="predicted"/>
<evidence type="ECO:0000313" key="4">
    <source>
        <dbReference type="EMBL" id="AEN62311.1"/>
    </source>
</evidence>
<evidence type="ECO:0000256" key="1">
    <source>
        <dbReference type="ARBA" id="ARBA00022729"/>
    </source>
</evidence>
<feature type="chain" id="PRO_5003509945" evidence="3">
    <location>
        <begin position="21"/>
        <end position="276"/>
    </location>
</feature>
<accession>G8GU73</accession>